<dbReference type="RefSeq" id="XP_022655463.1">
    <property type="nucleotide sequence ID" value="XM_022799728.1"/>
</dbReference>
<feature type="chain" id="PRO_5029654791" evidence="1">
    <location>
        <begin position="22"/>
        <end position="112"/>
    </location>
</feature>
<evidence type="ECO:0000256" key="1">
    <source>
        <dbReference type="SAM" id="SignalP"/>
    </source>
</evidence>
<dbReference type="Proteomes" id="UP000594260">
    <property type="component" value="Unplaced"/>
</dbReference>
<proteinExistence type="predicted"/>
<accession>A0A7M7M7J0</accession>
<evidence type="ECO:0000313" key="2">
    <source>
        <dbReference type="EnsemblMetazoa" id="XP_022655463"/>
    </source>
</evidence>
<keyword evidence="3" id="KW-1185">Reference proteome</keyword>
<keyword evidence="1" id="KW-0732">Signal</keyword>
<dbReference type="AlphaFoldDB" id="A0A7M7M7J0"/>
<dbReference type="EnsemblMetazoa" id="XM_022799728">
    <property type="protein sequence ID" value="XP_022655463"/>
    <property type="gene ID" value="LOC111248035"/>
</dbReference>
<feature type="signal peptide" evidence="1">
    <location>
        <begin position="1"/>
        <end position="21"/>
    </location>
</feature>
<organism evidence="2 3">
    <name type="scientific">Varroa destructor</name>
    <name type="common">Honeybee mite</name>
    <dbReference type="NCBI Taxonomy" id="109461"/>
    <lineage>
        <taxon>Eukaryota</taxon>
        <taxon>Metazoa</taxon>
        <taxon>Ecdysozoa</taxon>
        <taxon>Arthropoda</taxon>
        <taxon>Chelicerata</taxon>
        <taxon>Arachnida</taxon>
        <taxon>Acari</taxon>
        <taxon>Parasitiformes</taxon>
        <taxon>Mesostigmata</taxon>
        <taxon>Gamasina</taxon>
        <taxon>Dermanyssoidea</taxon>
        <taxon>Varroidae</taxon>
        <taxon>Varroa</taxon>
    </lineage>
</organism>
<name>A0A7M7M7J0_VARDE</name>
<evidence type="ECO:0000313" key="3">
    <source>
        <dbReference type="Proteomes" id="UP000594260"/>
    </source>
</evidence>
<sequence>MRQRCVSNEVSLLLATIPTWADRACCRGHRCCSDPEGYETQRIVFVLYEEIIYLNVSGNSFIQTNHIYQPQIKEQTPTIDQTTVSLISTDSALYPYYIESLQRNAKTDSHSK</sequence>
<dbReference type="GeneID" id="111248035"/>
<protein>
    <submittedName>
        <fullName evidence="2">Uncharacterized protein</fullName>
    </submittedName>
</protein>
<reference evidence="2" key="1">
    <citation type="submission" date="2021-01" db="UniProtKB">
        <authorList>
            <consortium name="EnsemblMetazoa"/>
        </authorList>
    </citation>
    <scope>IDENTIFICATION</scope>
</reference>